<dbReference type="AlphaFoldDB" id="A0A2I2GMP3"/>
<comment type="caution">
    <text evidence="2">The sequence shown here is derived from an EMBL/GenBank/DDBJ whole genome shotgun (WGS) entry which is preliminary data.</text>
</comment>
<dbReference type="RefSeq" id="XP_024709470.1">
    <property type="nucleotide sequence ID" value="XM_024847334.1"/>
</dbReference>
<proteinExistence type="predicted"/>
<dbReference type="VEuPathDB" id="FungiDB:P170DRAFT_420932"/>
<feature type="compositionally biased region" description="Polar residues" evidence="1">
    <location>
        <begin position="39"/>
        <end position="48"/>
    </location>
</feature>
<evidence type="ECO:0000313" key="2">
    <source>
        <dbReference type="EMBL" id="PLB54168.1"/>
    </source>
</evidence>
<dbReference type="Proteomes" id="UP000234275">
    <property type="component" value="Unassembled WGS sequence"/>
</dbReference>
<feature type="region of interest" description="Disordered" evidence="1">
    <location>
        <begin position="1"/>
        <end position="136"/>
    </location>
</feature>
<keyword evidence="3" id="KW-1185">Reference proteome</keyword>
<dbReference type="EMBL" id="MSFO01000001">
    <property type="protein sequence ID" value="PLB54168.1"/>
    <property type="molecule type" value="Genomic_DNA"/>
</dbReference>
<dbReference type="GeneID" id="36555033"/>
<feature type="region of interest" description="Disordered" evidence="1">
    <location>
        <begin position="338"/>
        <end position="382"/>
    </location>
</feature>
<name>A0A2I2GMP3_9EURO</name>
<feature type="compositionally biased region" description="Acidic residues" evidence="1">
    <location>
        <begin position="81"/>
        <end position="103"/>
    </location>
</feature>
<sequence>MHLRSDRDTENDPEYSSRNKGKKPATTAAAEKREFSPGNAHSSESSYKGSDHTKVTDSVDELGALNHSEDVQAEAPNSGDEGNEPNSNEDDESEGPNGDEEGSEPNSKDKQPEVPNADDEGPESNANEDDPTEGPARKALREWAESQTASHAAFLQALTEELNTPTDGEHQGAFIDSMIKQLFALTKVHRNMTAQLVDLMKSKPAYQHPQKQKRRQDTQKMIQTYWERVERQWGPEITVFLQKIAKNADFVNCCQMMCRKDADFSNWVKRLNREVYKRASGRGGVRNPRLHWNACDFERVLKALDEPIISLTPDELREIGAVLSPNGIIMPETLAAASPEVPSHQADPQEESSGERQRSGPESQTDYNAYGFGESFPTDQEGLDMEGHLSAQEMLDYLSNSNIDLNQLFNNYDDILGQVWAQYDAGEPHTGAS</sequence>
<gene>
    <name evidence="2" type="ORF">P170DRAFT_420932</name>
</gene>
<accession>A0A2I2GMP3</accession>
<feature type="compositionally biased region" description="Basic and acidic residues" evidence="1">
    <location>
        <begin position="1"/>
        <end position="10"/>
    </location>
</feature>
<evidence type="ECO:0000256" key="1">
    <source>
        <dbReference type="SAM" id="MobiDB-lite"/>
    </source>
</evidence>
<evidence type="ECO:0000313" key="3">
    <source>
        <dbReference type="Proteomes" id="UP000234275"/>
    </source>
</evidence>
<organism evidence="2 3">
    <name type="scientific">Aspergillus steynii IBT 23096</name>
    <dbReference type="NCBI Taxonomy" id="1392250"/>
    <lineage>
        <taxon>Eukaryota</taxon>
        <taxon>Fungi</taxon>
        <taxon>Dikarya</taxon>
        <taxon>Ascomycota</taxon>
        <taxon>Pezizomycotina</taxon>
        <taxon>Eurotiomycetes</taxon>
        <taxon>Eurotiomycetidae</taxon>
        <taxon>Eurotiales</taxon>
        <taxon>Aspergillaceae</taxon>
        <taxon>Aspergillus</taxon>
        <taxon>Aspergillus subgen. Circumdati</taxon>
    </lineage>
</organism>
<reference evidence="2 3" key="1">
    <citation type="submission" date="2016-12" db="EMBL/GenBank/DDBJ databases">
        <title>The genomes of Aspergillus section Nigri reveals drivers in fungal speciation.</title>
        <authorList>
            <consortium name="DOE Joint Genome Institute"/>
            <person name="Vesth T.C."/>
            <person name="Nybo J."/>
            <person name="Theobald S."/>
            <person name="Brandl J."/>
            <person name="Frisvad J.C."/>
            <person name="Nielsen K.F."/>
            <person name="Lyhne E.K."/>
            <person name="Kogle M.E."/>
            <person name="Kuo A."/>
            <person name="Riley R."/>
            <person name="Clum A."/>
            <person name="Nolan M."/>
            <person name="Lipzen A."/>
            <person name="Salamov A."/>
            <person name="Henrissat B."/>
            <person name="Wiebenga A."/>
            <person name="De Vries R.P."/>
            <person name="Grigoriev I.V."/>
            <person name="Mortensen U.H."/>
            <person name="Andersen M.R."/>
            <person name="Baker S.E."/>
        </authorList>
    </citation>
    <scope>NUCLEOTIDE SEQUENCE [LARGE SCALE GENOMIC DNA]</scope>
    <source>
        <strain evidence="2 3">IBT 23096</strain>
    </source>
</reference>
<protein>
    <submittedName>
        <fullName evidence="2">Uncharacterized protein</fullName>
    </submittedName>
</protein>
<feature type="compositionally biased region" description="Acidic residues" evidence="1">
    <location>
        <begin position="116"/>
        <end position="132"/>
    </location>
</feature>